<protein>
    <recommendedName>
        <fullName evidence="1">STK11-interacting protein C-terminal PH domain-containing protein</fullName>
    </recommendedName>
</protein>
<comment type="caution">
    <text evidence="2">The sequence shown here is derived from an EMBL/GenBank/DDBJ whole genome shotgun (WGS) entry which is preliminary data.</text>
</comment>
<name>A0AAW2AGM0_CULAL</name>
<dbReference type="Pfam" id="PF25624">
    <property type="entry name" value="PH_S11IP_C"/>
    <property type="match status" value="1"/>
</dbReference>
<feature type="non-terminal residue" evidence="2">
    <location>
        <position position="1"/>
    </location>
</feature>
<gene>
    <name evidence="2" type="ORF">ABG768_023565</name>
</gene>
<proteinExistence type="predicted"/>
<feature type="domain" description="STK11-interacting protein C-terminal PH" evidence="1">
    <location>
        <begin position="21"/>
        <end position="167"/>
    </location>
</feature>
<evidence type="ECO:0000313" key="3">
    <source>
        <dbReference type="Proteomes" id="UP001479290"/>
    </source>
</evidence>
<dbReference type="EMBL" id="JAWDJR010000006">
    <property type="protein sequence ID" value="KAK9972801.1"/>
    <property type="molecule type" value="Genomic_DNA"/>
</dbReference>
<evidence type="ECO:0000259" key="1">
    <source>
        <dbReference type="Pfam" id="PF25624"/>
    </source>
</evidence>
<dbReference type="Proteomes" id="UP001479290">
    <property type="component" value="Unassembled WGS sequence"/>
</dbReference>
<dbReference type="AlphaFoldDB" id="A0AAW2AGM0"/>
<organism evidence="2 3">
    <name type="scientific">Culter alburnus</name>
    <name type="common">Topmouth culter</name>
    <dbReference type="NCBI Taxonomy" id="194366"/>
    <lineage>
        <taxon>Eukaryota</taxon>
        <taxon>Metazoa</taxon>
        <taxon>Chordata</taxon>
        <taxon>Craniata</taxon>
        <taxon>Vertebrata</taxon>
        <taxon>Euteleostomi</taxon>
        <taxon>Actinopterygii</taxon>
        <taxon>Neopterygii</taxon>
        <taxon>Teleostei</taxon>
        <taxon>Ostariophysi</taxon>
        <taxon>Cypriniformes</taxon>
        <taxon>Xenocyprididae</taxon>
        <taxon>Xenocypridinae</taxon>
        <taxon>Culter</taxon>
    </lineage>
</organism>
<keyword evidence="3" id="KW-1185">Reference proteome</keyword>
<dbReference type="InterPro" id="IPR057676">
    <property type="entry name" value="PH_S11IP_C"/>
</dbReference>
<evidence type="ECO:0000313" key="2">
    <source>
        <dbReference type="EMBL" id="KAK9972801.1"/>
    </source>
</evidence>
<sequence length="168" mass="19286">IARELAPKSDSKLKGISTTRLDPQHHLWHLVCEDTRPCDKEDSHPPFRYLLAFLQQDGSLDSVSVLATNEMLFLLDEDHQWSKSQPEGQMSSGKVTVRETQPISCLSSVHLFSSNPCQMDLKLYDEMAKKEKTWSLHAEDEELVQDLVDWITNQWETMFGVKLATIKQ</sequence>
<reference evidence="2 3" key="1">
    <citation type="submission" date="2024-05" db="EMBL/GenBank/DDBJ databases">
        <title>A high-quality chromosomal-level genome assembly of Topmouth culter (Culter alburnus).</title>
        <authorList>
            <person name="Zhao H."/>
        </authorList>
    </citation>
    <scope>NUCLEOTIDE SEQUENCE [LARGE SCALE GENOMIC DNA]</scope>
    <source>
        <strain evidence="2">CATC2023</strain>
        <tissue evidence="2">Muscle</tissue>
    </source>
</reference>
<accession>A0AAW2AGM0</accession>